<keyword evidence="2" id="KW-1185">Reference proteome</keyword>
<evidence type="ECO:0000313" key="1">
    <source>
        <dbReference type="EMBL" id="KIM22363.1"/>
    </source>
</evidence>
<sequence>MHSAVQYNWNFDTIRWRGFEVFRSLVGAILSPRPLPWRLPRKWYYQPITSRQRLFLSTVHRRYTNRRLFVCTTSQKPTASACRLDRYIVKPLGLTHKDLLLKFRVHV</sequence>
<name>A0A0C2W7D2_SERVB</name>
<evidence type="ECO:0000313" key="2">
    <source>
        <dbReference type="Proteomes" id="UP000054097"/>
    </source>
</evidence>
<organism evidence="1 2">
    <name type="scientific">Serendipita vermifera MAFF 305830</name>
    <dbReference type="NCBI Taxonomy" id="933852"/>
    <lineage>
        <taxon>Eukaryota</taxon>
        <taxon>Fungi</taxon>
        <taxon>Dikarya</taxon>
        <taxon>Basidiomycota</taxon>
        <taxon>Agaricomycotina</taxon>
        <taxon>Agaricomycetes</taxon>
        <taxon>Sebacinales</taxon>
        <taxon>Serendipitaceae</taxon>
        <taxon>Serendipita</taxon>
    </lineage>
</organism>
<gene>
    <name evidence="1" type="ORF">M408DRAFT_290678</name>
</gene>
<reference evidence="2" key="2">
    <citation type="submission" date="2015-01" db="EMBL/GenBank/DDBJ databases">
        <title>Evolutionary Origins and Diversification of the Mycorrhizal Mutualists.</title>
        <authorList>
            <consortium name="DOE Joint Genome Institute"/>
            <consortium name="Mycorrhizal Genomics Consortium"/>
            <person name="Kohler A."/>
            <person name="Kuo A."/>
            <person name="Nagy L.G."/>
            <person name="Floudas D."/>
            <person name="Copeland A."/>
            <person name="Barry K.W."/>
            <person name="Cichocki N."/>
            <person name="Veneault-Fourrey C."/>
            <person name="LaButti K."/>
            <person name="Lindquist E.A."/>
            <person name="Lipzen A."/>
            <person name="Lundell T."/>
            <person name="Morin E."/>
            <person name="Murat C."/>
            <person name="Riley R."/>
            <person name="Ohm R."/>
            <person name="Sun H."/>
            <person name="Tunlid A."/>
            <person name="Henrissat B."/>
            <person name="Grigoriev I.V."/>
            <person name="Hibbett D.S."/>
            <person name="Martin F."/>
        </authorList>
    </citation>
    <scope>NUCLEOTIDE SEQUENCE [LARGE SCALE GENOMIC DNA]</scope>
    <source>
        <strain evidence="2">MAFF 305830</strain>
    </source>
</reference>
<accession>A0A0C2W7D2</accession>
<proteinExistence type="predicted"/>
<reference evidence="1 2" key="1">
    <citation type="submission" date="2014-04" db="EMBL/GenBank/DDBJ databases">
        <authorList>
            <consortium name="DOE Joint Genome Institute"/>
            <person name="Kuo A."/>
            <person name="Zuccaro A."/>
            <person name="Kohler A."/>
            <person name="Nagy L.G."/>
            <person name="Floudas D."/>
            <person name="Copeland A."/>
            <person name="Barry K.W."/>
            <person name="Cichocki N."/>
            <person name="Veneault-Fourrey C."/>
            <person name="LaButti K."/>
            <person name="Lindquist E.A."/>
            <person name="Lipzen A."/>
            <person name="Lundell T."/>
            <person name="Morin E."/>
            <person name="Murat C."/>
            <person name="Sun H."/>
            <person name="Tunlid A."/>
            <person name="Henrissat B."/>
            <person name="Grigoriev I.V."/>
            <person name="Hibbett D.S."/>
            <person name="Martin F."/>
            <person name="Nordberg H.P."/>
            <person name="Cantor M.N."/>
            <person name="Hua S.X."/>
        </authorList>
    </citation>
    <scope>NUCLEOTIDE SEQUENCE [LARGE SCALE GENOMIC DNA]</scope>
    <source>
        <strain evidence="1 2">MAFF 305830</strain>
    </source>
</reference>
<dbReference type="HOGENOM" id="CLU_2211601_0_0_1"/>
<dbReference type="AlphaFoldDB" id="A0A0C2W7D2"/>
<dbReference type="Proteomes" id="UP000054097">
    <property type="component" value="Unassembled WGS sequence"/>
</dbReference>
<protein>
    <submittedName>
        <fullName evidence="1">Uncharacterized protein</fullName>
    </submittedName>
</protein>
<dbReference type="EMBL" id="KN824357">
    <property type="protein sequence ID" value="KIM22363.1"/>
    <property type="molecule type" value="Genomic_DNA"/>
</dbReference>